<sequence>MTQTEVSNDKISPRRWTMEEDTLLVDLLLSLHVDGKWKAEGGFKSGYLVHLEKLISEKMPDAGLRANNIDSRLGYLKKRFNALLEIKQKGSGFGWDESQKMVTGDRKIFDEWCKSHKDAKGMFRKPFPLFDAMEEIYSKDRATGVRGNMPLDRDDQDVIKETSENAQEDDLSVDVSTEGSGSSKRSGDGSSSQPRKKKSRKNKEIQNMQKSFENLLGTMLENSNTQIAQLTAMLEEPKNYKIGLRQELGMIEGITRNNVLTLCMKMTESDVAIFRDLNDEDEKFDFLAMVLSRP</sequence>
<feature type="compositionally biased region" description="Low complexity" evidence="1">
    <location>
        <begin position="179"/>
        <end position="193"/>
    </location>
</feature>
<feature type="region of interest" description="Disordered" evidence="1">
    <location>
        <begin position="163"/>
        <end position="204"/>
    </location>
</feature>
<dbReference type="AlphaFoldDB" id="A0AAW1H2Y9"/>
<protein>
    <recommendedName>
        <fullName evidence="2">Myb/SANT-like domain-containing protein</fullName>
    </recommendedName>
</protein>
<keyword evidence="4" id="KW-1185">Reference proteome</keyword>
<reference evidence="3" key="1">
    <citation type="submission" date="2024-03" db="EMBL/GenBank/DDBJ databases">
        <title>WGS assembly of Saponaria officinalis var. Norfolk2.</title>
        <authorList>
            <person name="Jenkins J."/>
            <person name="Shu S."/>
            <person name="Grimwood J."/>
            <person name="Barry K."/>
            <person name="Goodstein D."/>
            <person name="Schmutz J."/>
            <person name="Leebens-Mack J."/>
            <person name="Osbourn A."/>
        </authorList>
    </citation>
    <scope>NUCLEOTIDE SEQUENCE [LARGE SCALE GENOMIC DNA]</scope>
    <source>
        <strain evidence="3">JIC</strain>
    </source>
</reference>
<proteinExistence type="predicted"/>
<comment type="caution">
    <text evidence="3">The sequence shown here is derived from an EMBL/GenBank/DDBJ whole genome shotgun (WGS) entry which is preliminary data.</text>
</comment>
<dbReference type="InterPro" id="IPR024752">
    <property type="entry name" value="Myb/SANT-like_dom"/>
</dbReference>
<dbReference type="Proteomes" id="UP001443914">
    <property type="component" value="Unassembled WGS sequence"/>
</dbReference>
<accession>A0AAW1H2Y9</accession>
<dbReference type="Pfam" id="PF12776">
    <property type="entry name" value="Myb_DNA-bind_3"/>
    <property type="match status" value="1"/>
</dbReference>
<dbReference type="PANTHER" id="PTHR46250">
    <property type="entry name" value="MYB/SANT-LIKE DNA-BINDING DOMAIN PROTEIN-RELATED"/>
    <property type="match status" value="1"/>
</dbReference>
<dbReference type="EMBL" id="JBDFQZ010000013">
    <property type="protein sequence ID" value="KAK9669474.1"/>
    <property type="molecule type" value="Genomic_DNA"/>
</dbReference>
<feature type="domain" description="Myb/SANT-like" evidence="2">
    <location>
        <begin position="15"/>
        <end position="110"/>
    </location>
</feature>
<evidence type="ECO:0000313" key="3">
    <source>
        <dbReference type="EMBL" id="KAK9669474.1"/>
    </source>
</evidence>
<name>A0AAW1H2Y9_SAPOF</name>
<gene>
    <name evidence="3" type="ORF">RND81_13G133000</name>
</gene>
<evidence type="ECO:0000313" key="4">
    <source>
        <dbReference type="Proteomes" id="UP001443914"/>
    </source>
</evidence>
<organism evidence="3 4">
    <name type="scientific">Saponaria officinalis</name>
    <name type="common">Common soapwort</name>
    <name type="synonym">Lychnis saponaria</name>
    <dbReference type="NCBI Taxonomy" id="3572"/>
    <lineage>
        <taxon>Eukaryota</taxon>
        <taxon>Viridiplantae</taxon>
        <taxon>Streptophyta</taxon>
        <taxon>Embryophyta</taxon>
        <taxon>Tracheophyta</taxon>
        <taxon>Spermatophyta</taxon>
        <taxon>Magnoliopsida</taxon>
        <taxon>eudicotyledons</taxon>
        <taxon>Gunneridae</taxon>
        <taxon>Pentapetalae</taxon>
        <taxon>Caryophyllales</taxon>
        <taxon>Caryophyllaceae</taxon>
        <taxon>Caryophylleae</taxon>
        <taxon>Saponaria</taxon>
    </lineage>
</organism>
<evidence type="ECO:0000256" key="1">
    <source>
        <dbReference type="SAM" id="MobiDB-lite"/>
    </source>
</evidence>
<evidence type="ECO:0000259" key="2">
    <source>
        <dbReference type="Pfam" id="PF12776"/>
    </source>
</evidence>
<dbReference type="PANTHER" id="PTHR46250:SF15">
    <property type="entry name" value="OS01G0523800 PROTEIN"/>
    <property type="match status" value="1"/>
</dbReference>